<keyword evidence="2" id="KW-0444">Lipid biosynthesis</keyword>
<dbReference type="PANTHER" id="PTHR35809">
    <property type="entry name" value="ARCHAETIDYLSERINE DECARBOXYLASE PROENZYME-RELATED"/>
    <property type="match status" value="1"/>
</dbReference>
<evidence type="ECO:0000256" key="4">
    <source>
        <dbReference type="ARBA" id="ARBA00023098"/>
    </source>
</evidence>
<dbReference type="GO" id="GO:0008654">
    <property type="term" value="P:phospholipid biosynthetic process"/>
    <property type="evidence" value="ECO:0007669"/>
    <property type="project" value="UniProtKB-KW"/>
</dbReference>
<dbReference type="InterPro" id="IPR033175">
    <property type="entry name" value="PSD-A"/>
</dbReference>
<keyword evidence="11" id="KW-1133">Transmembrane helix</keyword>
<evidence type="ECO:0000256" key="6">
    <source>
        <dbReference type="ARBA" id="ARBA00023145"/>
    </source>
</evidence>
<dbReference type="GO" id="GO:0004609">
    <property type="term" value="F:phosphatidylserine decarboxylase activity"/>
    <property type="evidence" value="ECO:0007669"/>
    <property type="project" value="UniProtKB-EC"/>
</dbReference>
<gene>
    <name evidence="12" type="primary">psd_20</name>
    <name evidence="12" type="ORF">SDC9_107912</name>
</gene>
<feature type="transmembrane region" description="Helical" evidence="11">
    <location>
        <begin position="12"/>
        <end position="29"/>
    </location>
</feature>
<protein>
    <submittedName>
        <fullName evidence="12">Phosphatidylserine decarboxylase proenzyme</fullName>
        <ecNumber evidence="12">4.1.1.65</ecNumber>
    </submittedName>
</protein>
<dbReference type="PANTHER" id="PTHR35809:SF1">
    <property type="entry name" value="ARCHAETIDYLSERINE DECARBOXYLASE PROENZYME-RELATED"/>
    <property type="match status" value="1"/>
</dbReference>
<keyword evidence="9" id="KW-1208">Phospholipid metabolism</keyword>
<dbReference type="EMBL" id="VSSQ01018128">
    <property type="protein sequence ID" value="MPM61058.1"/>
    <property type="molecule type" value="Genomic_DNA"/>
</dbReference>
<evidence type="ECO:0000313" key="12">
    <source>
        <dbReference type="EMBL" id="MPM61058.1"/>
    </source>
</evidence>
<keyword evidence="4" id="KW-0443">Lipid metabolism</keyword>
<organism evidence="12">
    <name type="scientific">bioreactor metagenome</name>
    <dbReference type="NCBI Taxonomy" id="1076179"/>
    <lineage>
        <taxon>unclassified sequences</taxon>
        <taxon>metagenomes</taxon>
        <taxon>ecological metagenomes</taxon>
    </lineage>
</organism>
<keyword evidence="10" id="KW-0670">Pyruvate</keyword>
<evidence type="ECO:0000256" key="10">
    <source>
        <dbReference type="ARBA" id="ARBA00023317"/>
    </source>
</evidence>
<keyword evidence="6" id="KW-0865">Zymogen</keyword>
<comment type="caution">
    <text evidence="12">The sequence shown here is derived from an EMBL/GenBank/DDBJ whole genome shotgun (WGS) entry which is preliminary data.</text>
</comment>
<evidence type="ECO:0000256" key="8">
    <source>
        <dbReference type="ARBA" id="ARBA00023239"/>
    </source>
</evidence>
<reference evidence="12" key="1">
    <citation type="submission" date="2019-08" db="EMBL/GenBank/DDBJ databases">
        <authorList>
            <person name="Kucharzyk K."/>
            <person name="Murdoch R.W."/>
            <person name="Higgins S."/>
            <person name="Loffler F."/>
        </authorList>
    </citation>
    <scope>NUCLEOTIDE SEQUENCE</scope>
</reference>
<evidence type="ECO:0000256" key="9">
    <source>
        <dbReference type="ARBA" id="ARBA00023264"/>
    </source>
</evidence>
<evidence type="ECO:0000256" key="2">
    <source>
        <dbReference type="ARBA" id="ARBA00022516"/>
    </source>
</evidence>
<keyword evidence="5 11" id="KW-0472">Membrane</keyword>
<dbReference type="InterPro" id="IPR003817">
    <property type="entry name" value="PS_Dcarbxylase"/>
</dbReference>
<keyword evidence="3" id="KW-0210">Decarboxylase</keyword>
<keyword evidence="7" id="KW-0594">Phospholipid biosynthesis</keyword>
<dbReference type="Pfam" id="PF02666">
    <property type="entry name" value="PS_Dcarbxylase"/>
    <property type="match status" value="1"/>
</dbReference>
<sequence>MLIHKEGRKTLFVTTIILVLLNGLTFNFFPESLFSFILLSVSVVFFILVMNFFKKPSRVYEGDLLDYVNAPTDGKVVAIEKVFENTYFNEERIQISIFMSFFNAHSNWVPVTGKVVHVSHDKGNFHAAYLPKSSHENERSNIIIETPDGQQVLTRQIAGAVARRIVTYVKEGEYYHIGDRLGFIKLGSRMDLFLPLDSEILVQIGDEVRANEKLLARLPQRPNEHEKTDS</sequence>
<evidence type="ECO:0000256" key="5">
    <source>
        <dbReference type="ARBA" id="ARBA00023136"/>
    </source>
</evidence>
<evidence type="ECO:0000256" key="1">
    <source>
        <dbReference type="ARBA" id="ARBA00022475"/>
    </source>
</evidence>
<proteinExistence type="inferred from homology"/>
<keyword evidence="11" id="KW-0812">Transmembrane</keyword>
<dbReference type="EC" id="4.1.1.65" evidence="12"/>
<evidence type="ECO:0000256" key="7">
    <source>
        <dbReference type="ARBA" id="ARBA00023209"/>
    </source>
</evidence>
<dbReference type="HAMAP" id="MF_00664">
    <property type="entry name" value="PS_decarb_PSD_A"/>
    <property type="match status" value="1"/>
</dbReference>
<keyword evidence="8 12" id="KW-0456">Lyase</keyword>
<evidence type="ECO:0000256" key="11">
    <source>
        <dbReference type="SAM" id="Phobius"/>
    </source>
</evidence>
<dbReference type="NCBIfam" id="NF003678">
    <property type="entry name" value="PRK05305.1-2"/>
    <property type="match status" value="1"/>
</dbReference>
<evidence type="ECO:0000256" key="3">
    <source>
        <dbReference type="ARBA" id="ARBA00022793"/>
    </source>
</evidence>
<dbReference type="AlphaFoldDB" id="A0A645B7N9"/>
<keyword evidence="1" id="KW-1003">Cell membrane</keyword>
<feature type="transmembrane region" description="Helical" evidence="11">
    <location>
        <begin position="35"/>
        <end position="53"/>
    </location>
</feature>
<accession>A0A645B7N9</accession>
<name>A0A645B7N9_9ZZZZ</name>